<dbReference type="InterPro" id="IPR052462">
    <property type="entry name" value="SLIRP/GR-RBP-like"/>
</dbReference>
<keyword evidence="5" id="KW-1185">Reference proteome</keyword>
<keyword evidence="1 2" id="KW-0694">RNA-binding</keyword>
<dbReference type="InterPro" id="IPR012677">
    <property type="entry name" value="Nucleotide-bd_a/b_plait_sf"/>
</dbReference>
<evidence type="ECO:0000313" key="5">
    <source>
        <dbReference type="Proteomes" id="UP000282613"/>
    </source>
</evidence>
<evidence type="ECO:0000256" key="1">
    <source>
        <dbReference type="ARBA" id="ARBA00022884"/>
    </source>
</evidence>
<protein>
    <submittedName>
        <fullName evidence="6">RRM domain-containing protein</fullName>
    </submittedName>
</protein>
<dbReference type="PANTHER" id="PTHR48027">
    <property type="entry name" value="HETEROGENEOUS NUCLEAR RIBONUCLEOPROTEIN 87F-RELATED"/>
    <property type="match status" value="1"/>
</dbReference>
<name>A0A0R3VWS3_TAEAS</name>
<dbReference type="SUPFAM" id="SSF54928">
    <property type="entry name" value="RNA-binding domain, RBD"/>
    <property type="match status" value="1"/>
</dbReference>
<sequence length="145" mass="15913">MCMNDCKSKFGAHNGVIKMLGGGGVDFVESDVANSATMWWDDAEKEERKDEGSGVSGGLEVNKLRLFVGNLNPSATQQVLRDLFTRYGKVTKVDVILDRESGKPRGIAFVNMSTPREVEAILDARPHKLNGENIIVRPAHLRASK</sequence>
<dbReference type="AlphaFoldDB" id="A0A0R3VWS3"/>
<dbReference type="Pfam" id="PF00076">
    <property type="entry name" value="RRM_1"/>
    <property type="match status" value="1"/>
</dbReference>
<evidence type="ECO:0000259" key="3">
    <source>
        <dbReference type="PROSITE" id="PS50102"/>
    </source>
</evidence>
<evidence type="ECO:0000256" key="2">
    <source>
        <dbReference type="PROSITE-ProRule" id="PRU00176"/>
    </source>
</evidence>
<feature type="domain" description="RRM" evidence="3">
    <location>
        <begin position="64"/>
        <end position="145"/>
    </location>
</feature>
<dbReference type="InterPro" id="IPR000504">
    <property type="entry name" value="RRM_dom"/>
</dbReference>
<dbReference type="GO" id="GO:0003723">
    <property type="term" value="F:RNA binding"/>
    <property type="evidence" value="ECO:0007669"/>
    <property type="project" value="UniProtKB-UniRule"/>
</dbReference>
<dbReference type="InterPro" id="IPR035979">
    <property type="entry name" value="RBD_domain_sf"/>
</dbReference>
<proteinExistence type="predicted"/>
<dbReference type="STRING" id="60517.A0A0R3VWS3"/>
<reference evidence="6" key="1">
    <citation type="submission" date="2017-02" db="UniProtKB">
        <authorList>
            <consortium name="WormBaseParasite"/>
        </authorList>
    </citation>
    <scope>IDENTIFICATION</scope>
</reference>
<dbReference type="WBParaSite" id="TASK_0000186701-mRNA-1">
    <property type="protein sequence ID" value="TASK_0000186701-mRNA-1"/>
    <property type="gene ID" value="TASK_0000186701"/>
</dbReference>
<reference evidence="4 5" key="2">
    <citation type="submission" date="2018-11" db="EMBL/GenBank/DDBJ databases">
        <authorList>
            <consortium name="Pathogen Informatics"/>
        </authorList>
    </citation>
    <scope>NUCLEOTIDE SEQUENCE [LARGE SCALE GENOMIC DNA]</scope>
</reference>
<dbReference type="PROSITE" id="PS50102">
    <property type="entry name" value="RRM"/>
    <property type="match status" value="1"/>
</dbReference>
<accession>A0A0R3VWS3</accession>
<dbReference type="Gene3D" id="3.30.70.330">
    <property type="match status" value="1"/>
</dbReference>
<evidence type="ECO:0000313" key="6">
    <source>
        <dbReference type="WBParaSite" id="TASK_0000186701-mRNA-1"/>
    </source>
</evidence>
<dbReference type="Proteomes" id="UP000282613">
    <property type="component" value="Unassembled WGS sequence"/>
</dbReference>
<gene>
    <name evidence="4" type="ORF">TASK_LOCUS1868</name>
</gene>
<dbReference type="OrthoDB" id="339151at2759"/>
<evidence type="ECO:0000313" key="4">
    <source>
        <dbReference type="EMBL" id="VDK23831.1"/>
    </source>
</evidence>
<organism evidence="6">
    <name type="scientific">Taenia asiatica</name>
    <name type="common">Asian tapeworm</name>
    <dbReference type="NCBI Taxonomy" id="60517"/>
    <lineage>
        <taxon>Eukaryota</taxon>
        <taxon>Metazoa</taxon>
        <taxon>Spiralia</taxon>
        <taxon>Lophotrochozoa</taxon>
        <taxon>Platyhelminthes</taxon>
        <taxon>Cestoda</taxon>
        <taxon>Eucestoda</taxon>
        <taxon>Cyclophyllidea</taxon>
        <taxon>Taeniidae</taxon>
        <taxon>Taenia</taxon>
    </lineage>
</organism>
<dbReference type="EMBL" id="UYRS01000675">
    <property type="protein sequence ID" value="VDK23831.1"/>
    <property type="molecule type" value="Genomic_DNA"/>
</dbReference>
<dbReference type="SMART" id="SM00360">
    <property type="entry name" value="RRM"/>
    <property type="match status" value="1"/>
</dbReference>